<evidence type="ECO:0000313" key="4">
    <source>
        <dbReference type="Proteomes" id="UP000094828"/>
    </source>
</evidence>
<dbReference type="CDD" id="cd00688">
    <property type="entry name" value="ISOPREN_C2_like"/>
    <property type="match status" value="1"/>
</dbReference>
<feature type="compositionally biased region" description="Basic and acidic residues" evidence="1">
    <location>
        <begin position="132"/>
        <end position="144"/>
    </location>
</feature>
<accession>A0A1C3E783</accession>
<feature type="compositionally biased region" description="Basic and acidic residues" evidence="1">
    <location>
        <begin position="232"/>
        <end position="247"/>
    </location>
</feature>
<feature type="compositionally biased region" description="Polar residues" evidence="1">
    <location>
        <begin position="102"/>
        <end position="126"/>
    </location>
</feature>
<dbReference type="AlphaFoldDB" id="A0A1C3E783"/>
<proteinExistence type="predicted"/>
<dbReference type="Gene3D" id="1.50.10.20">
    <property type="match status" value="2"/>
</dbReference>
<dbReference type="Proteomes" id="UP000094828">
    <property type="component" value="Unassembled WGS sequence"/>
</dbReference>
<keyword evidence="2" id="KW-0812">Transmembrane</keyword>
<feature type="transmembrane region" description="Helical" evidence="2">
    <location>
        <begin position="25"/>
        <end position="47"/>
    </location>
</feature>
<keyword evidence="2" id="KW-1133">Transmembrane helix</keyword>
<gene>
    <name evidence="3" type="ORF">A6X21_09905</name>
</gene>
<evidence type="ECO:0000313" key="3">
    <source>
        <dbReference type="EMBL" id="ODA29115.1"/>
    </source>
</evidence>
<dbReference type="STRING" id="1841610.A6X21_09905"/>
<feature type="region of interest" description="Disordered" evidence="1">
    <location>
        <begin position="218"/>
        <end position="247"/>
    </location>
</feature>
<name>A0A1C3E783_9PLAN</name>
<evidence type="ECO:0000256" key="1">
    <source>
        <dbReference type="SAM" id="MobiDB-lite"/>
    </source>
</evidence>
<dbReference type="InterPro" id="IPR008930">
    <property type="entry name" value="Terpenoid_cyclase/PrenylTrfase"/>
</dbReference>
<feature type="transmembrane region" description="Helical" evidence="2">
    <location>
        <begin position="59"/>
        <end position="77"/>
    </location>
</feature>
<sequence>MLSRLVESLSWLIDAGGAETSWQMITLRLALIFCSFLLMVQVLSLLATRWGDQNATGKSFFASLVLHVWLGLAWANVAQLEAVRLGEIERNEQETEGPAIQLVSSEADTPDTEATNASLSRLSPSETLPIERTQREISAADKAETGALPELTPREKPAQTTALEALPELPLEKSKPETPRPGMEVQQPIFSGTPAATAPLPQETIQQQVVPNSLAAMSRQKMTPQETPLDSDDLRPPAEGGADRAEDKINTVASRMELPLNPKSETPVPNALTAETMARRTAPLATPVPANTPGADGIGNDPQVRPAVPAKPLFSRQVPNRSMMPTEGLPLAITPAEPASGNPSTTPTLAGDQIAAIKSATELPSLEAITPAPEMNRGTGTILPKRPAASMTPETYQLRRLDHRREIALQNGGTEASEEAVELSLKWLAAHQENDGSWSAARWGAGAVKRSPEDPVDLVDRKGSGLNADTGITGLALLAFLGAGYTRDEGQYSRTVDNAMTWLISQQRVDGYLGGKANYYDGMYCHGIAGYALAEACAMQENPQADPDLRNAVAKAVQFTIQMQNRDGGWRYQKGAIESDMSMFGWQMMLLKSAEIAGIPIPNETREGMITFLKARSRGTQSGLAGYRRSSQPSPAMTAEAHFCKQMFGIRPTNDASIEATSYLQRALPRISQPNDYYWYYGTLTMFQHGGESWEMWNLGMRESLVQMQTRSGTYAGTWEPKDPWGGIGGRVYSTAMATLCLEVYYRFLPLYRVNEPSPNS</sequence>
<keyword evidence="4" id="KW-1185">Reference proteome</keyword>
<keyword evidence="2" id="KW-0472">Membrane</keyword>
<protein>
    <recommendedName>
        <fullName evidence="5">Squalene cyclase C-terminal domain-containing protein</fullName>
    </recommendedName>
</protein>
<reference evidence="3 4" key="1">
    <citation type="submission" date="2016-05" db="EMBL/GenBank/DDBJ databases">
        <title>Genomic and physiological characterization of Planctopirus sp. isolated from fresh water lake.</title>
        <authorList>
            <person name="Subhash Y."/>
            <person name="Ramana C."/>
        </authorList>
    </citation>
    <scope>NUCLEOTIDE SEQUENCE [LARGE SCALE GENOMIC DNA]</scope>
    <source>
        <strain evidence="3 4">JC280</strain>
    </source>
</reference>
<dbReference type="EMBL" id="LYDR01000144">
    <property type="protein sequence ID" value="ODA29115.1"/>
    <property type="molecule type" value="Genomic_DNA"/>
</dbReference>
<evidence type="ECO:0000256" key="2">
    <source>
        <dbReference type="SAM" id="Phobius"/>
    </source>
</evidence>
<feature type="compositionally biased region" description="Low complexity" evidence="1">
    <location>
        <begin position="160"/>
        <end position="169"/>
    </location>
</feature>
<evidence type="ECO:0008006" key="5">
    <source>
        <dbReference type="Google" id="ProtNLM"/>
    </source>
</evidence>
<feature type="region of interest" description="Disordered" evidence="1">
    <location>
        <begin position="94"/>
        <end position="183"/>
    </location>
</feature>
<organism evidence="3 4">
    <name type="scientific">Planctopirus hydrillae</name>
    <dbReference type="NCBI Taxonomy" id="1841610"/>
    <lineage>
        <taxon>Bacteria</taxon>
        <taxon>Pseudomonadati</taxon>
        <taxon>Planctomycetota</taxon>
        <taxon>Planctomycetia</taxon>
        <taxon>Planctomycetales</taxon>
        <taxon>Planctomycetaceae</taxon>
        <taxon>Planctopirus</taxon>
    </lineage>
</organism>
<dbReference type="SUPFAM" id="SSF48239">
    <property type="entry name" value="Terpenoid cyclases/Protein prenyltransferases"/>
    <property type="match status" value="1"/>
</dbReference>
<comment type="caution">
    <text evidence="3">The sequence shown here is derived from an EMBL/GenBank/DDBJ whole genome shotgun (WGS) entry which is preliminary data.</text>
</comment>